<protein>
    <recommendedName>
        <fullName evidence="2">Copper homeostasis protein cutC homolog</fullName>
    </recommendedName>
</protein>
<dbReference type="GO" id="GO:0005507">
    <property type="term" value="F:copper ion binding"/>
    <property type="evidence" value="ECO:0007669"/>
    <property type="project" value="TreeGrafter"/>
</dbReference>
<name>A0A5B8ME19_9CHLO</name>
<reference evidence="3 4" key="1">
    <citation type="submission" date="2018-07" db="EMBL/GenBank/DDBJ databases">
        <title>The complete nuclear genome of the prasinophyte Chloropicon primus (CCMP1205).</title>
        <authorList>
            <person name="Pombert J.-F."/>
            <person name="Otis C."/>
            <person name="Turmel M."/>
            <person name="Lemieux C."/>
        </authorList>
    </citation>
    <scope>NUCLEOTIDE SEQUENCE [LARGE SCALE GENOMIC DNA]</scope>
    <source>
        <strain evidence="3 4">CCMP1205</strain>
    </source>
</reference>
<evidence type="ECO:0000256" key="1">
    <source>
        <dbReference type="ARBA" id="ARBA00007768"/>
    </source>
</evidence>
<dbReference type="PANTHER" id="PTHR12598:SF0">
    <property type="entry name" value="COPPER HOMEOSTASIS PROTEIN CUTC HOMOLOG"/>
    <property type="match status" value="1"/>
</dbReference>
<proteinExistence type="inferred from homology"/>
<sequence>MKLEVCVDTILSARRAAEGGADRIELCSSLKHGGLTPSPGVVATINEIFKGKRGEKPTRCSIFVMVRPRPGDFTYSEEEVVSMCSDIDYAASLGADGVVFGALTRGGKVDEGVTARLVAKCKEHSLGMTFHRAIDLVHDWREALTLLSKLGVDRVLTAGQESSAFVGLRTVVEMVRFVRENDLGMTVMAGAGINAKNVLEFLQTAEEGCELGSLVDIHGSFKETVDSEANYSWRADPNRDFGSHWVSGSSQIKSAKQIMESFCKNIKTRDPIPRK</sequence>
<organism evidence="3 4">
    <name type="scientific">Chloropicon primus</name>
    <dbReference type="NCBI Taxonomy" id="1764295"/>
    <lineage>
        <taxon>Eukaryota</taxon>
        <taxon>Viridiplantae</taxon>
        <taxon>Chlorophyta</taxon>
        <taxon>Chloropicophyceae</taxon>
        <taxon>Chloropicales</taxon>
        <taxon>Chloropicaceae</taxon>
        <taxon>Chloropicon</taxon>
    </lineage>
</organism>
<dbReference type="PANTHER" id="PTHR12598">
    <property type="entry name" value="COPPER HOMEOSTASIS PROTEIN CUTC"/>
    <property type="match status" value="1"/>
</dbReference>
<dbReference type="Proteomes" id="UP000316726">
    <property type="component" value="Chromosome 2"/>
</dbReference>
<dbReference type="STRING" id="1764295.A0A5B8ME19"/>
<dbReference type="Gene3D" id="3.20.20.380">
    <property type="entry name" value="Copper homeostasis (CutC) domain"/>
    <property type="match status" value="1"/>
</dbReference>
<keyword evidence="4" id="KW-1185">Reference proteome</keyword>
<dbReference type="HAMAP" id="MF_00795">
    <property type="entry name" value="CutC"/>
    <property type="match status" value="1"/>
</dbReference>
<gene>
    <name evidence="3" type="ORF">A3770_02p13540</name>
</gene>
<accession>A0A5B8ME19</accession>
<evidence type="ECO:0000256" key="2">
    <source>
        <dbReference type="ARBA" id="ARBA00019014"/>
    </source>
</evidence>
<dbReference type="Pfam" id="PF03932">
    <property type="entry name" value="CutC"/>
    <property type="match status" value="1"/>
</dbReference>
<evidence type="ECO:0000313" key="4">
    <source>
        <dbReference type="Proteomes" id="UP000316726"/>
    </source>
</evidence>
<dbReference type="InterPro" id="IPR005627">
    <property type="entry name" value="CutC-like"/>
</dbReference>
<dbReference type="OrthoDB" id="7392499at2759"/>
<comment type="similarity">
    <text evidence="1">Belongs to the CutC family.</text>
</comment>
<dbReference type="InterPro" id="IPR036822">
    <property type="entry name" value="CutC-like_dom_sf"/>
</dbReference>
<dbReference type="EMBL" id="CP031035">
    <property type="protein sequence ID" value="QDZ18836.1"/>
    <property type="molecule type" value="Genomic_DNA"/>
</dbReference>
<dbReference type="AlphaFoldDB" id="A0A5B8ME19"/>
<dbReference type="SUPFAM" id="SSF110395">
    <property type="entry name" value="CutC-like"/>
    <property type="match status" value="1"/>
</dbReference>
<evidence type="ECO:0000313" key="3">
    <source>
        <dbReference type="EMBL" id="QDZ18836.1"/>
    </source>
</evidence>